<sequence length="61" mass="7226">MLDHFSLFYHFLMFVFLFLELELTLWTVRPYTLHVTLIFLALSFANVALSLLEMSLSSRLL</sequence>
<proteinExistence type="predicted"/>
<feature type="transmembrane region" description="Helical" evidence="1">
    <location>
        <begin position="31"/>
        <end position="52"/>
    </location>
</feature>
<protein>
    <submittedName>
        <fullName evidence="2">Uncharacterized protein</fullName>
    </submittedName>
</protein>
<name>A0A2P2NAW9_RHIMU</name>
<keyword evidence="1" id="KW-1133">Transmembrane helix</keyword>
<keyword evidence="1" id="KW-0812">Transmembrane</keyword>
<evidence type="ECO:0000313" key="2">
    <source>
        <dbReference type="EMBL" id="MBX39607.1"/>
    </source>
</evidence>
<evidence type="ECO:0000256" key="1">
    <source>
        <dbReference type="SAM" id="Phobius"/>
    </source>
</evidence>
<dbReference type="EMBL" id="GGEC01059123">
    <property type="protein sequence ID" value="MBX39607.1"/>
    <property type="molecule type" value="Transcribed_RNA"/>
</dbReference>
<reference evidence="2" key="1">
    <citation type="submission" date="2018-02" db="EMBL/GenBank/DDBJ databases">
        <title>Rhizophora mucronata_Transcriptome.</title>
        <authorList>
            <person name="Meera S.P."/>
            <person name="Sreeshan A."/>
            <person name="Augustine A."/>
        </authorList>
    </citation>
    <scope>NUCLEOTIDE SEQUENCE</scope>
    <source>
        <tissue evidence="2">Leaf</tissue>
    </source>
</reference>
<dbReference type="AlphaFoldDB" id="A0A2P2NAW9"/>
<feature type="transmembrane region" description="Helical" evidence="1">
    <location>
        <begin position="7"/>
        <end position="25"/>
    </location>
</feature>
<keyword evidence="1" id="KW-0472">Membrane</keyword>
<organism evidence="2">
    <name type="scientific">Rhizophora mucronata</name>
    <name type="common">Asiatic mangrove</name>
    <dbReference type="NCBI Taxonomy" id="61149"/>
    <lineage>
        <taxon>Eukaryota</taxon>
        <taxon>Viridiplantae</taxon>
        <taxon>Streptophyta</taxon>
        <taxon>Embryophyta</taxon>
        <taxon>Tracheophyta</taxon>
        <taxon>Spermatophyta</taxon>
        <taxon>Magnoliopsida</taxon>
        <taxon>eudicotyledons</taxon>
        <taxon>Gunneridae</taxon>
        <taxon>Pentapetalae</taxon>
        <taxon>rosids</taxon>
        <taxon>fabids</taxon>
        <taxon>Malpighiales</taxon>
        <taxon>Rhizophoraceae</taxon>
        <taxon>Rhizophora</taxon>
    </lineage>
</organism>
<accession>A0A2P2NAW9</accession>